<dbReference type="RefSeq" id="WP_185052797.1">
    <property type="nucleotide sequence ID" value="NZ_BAABIX010000024.1"/>
</dbReference>
<dbReference type="GO" id="GO:0000976">
    <property type="term" value="F:transcription cis-regulatory region binding"/>
    <property type="evidence" value="ECO:0007669"/>
    <property type="project" value="TreeGrafter"/>
</dbReference>
<protein>
    <submittedName>
        <fullName evidence="5">AcrR family transcriptional regulator</fullName>
    </submittedName>
</protein>
<feature type="compositionally biased region" description="Acidic residues" evidence="3">
    <location>
        <begin position="231"/>
        <end position="240"/>
    </location>
</feature>
<feature type="domain" description="HTH tetR-type" evidence="4">
    <location>
        <begin position="15"/>
        <end position="75"/>
    </location>
</feature>
<dbReference type="PRINTS" id="PR00455">
    <property type="entry name" value="HTHTETR"/>
</dbReference>
<organism evidence="5 6">
    <name type="scientific">Thermocatellispora tengchongensis</name>
    <dbReference type="NCBI Taxonomy" id="1073253"/>
    <lineage>
        <taxon>Bacteria</taxon>
        <taxon>Bacillati</taxon>
        <taxon>Actinomycetota</taxon>
        <taxon>Actinomycetes</taxon>
        <taxon>Streptosporangiales</taxon>
        <taxon>Streptosporangiaceae</taxon>
        <taxon>Thermocatellispora</taxon>
    </lineage>
</organism>
<proteinExistence type="predicted"/>
<feature type="region of interest" description="Disordered" evidence="3">
    <location>
        <begin position="208"/>
        <end position="240"/>
    </location>
</feature>
<dbReference type="InterPro" id="IPR041490">
    <property type="entry name" value="KstR2_TetR_C"/>
</dbReference>
<feature type="DNA-binding region" description="H-T-H motif" evidence="2">
    <location>
        <begin position="38"/>
        <end position="57"/>
    </location>
</feature>
<reference evidence="5 6" key="1">
    <citation type="submission" date="2020-08" db="EMBL/GenBank/DDBJ databases">
        <title>Genomic Encyclopedia of Type Strains, Phase IV (KMG-IV): sequencing the most valuable type-strain genomes for metagenomic binning, comparative biology and taxonomic classification.</title>
        <authorList>
            <person name="Goeker M."/>
        </authorList>
    </citation>
    <scope>NUCLEOTIDE SEQUENCE [LARGE SCALE GENOMIC DNA]</scope>
    <source>
        <strain evidence="5 6">DSM 45615</strain>
    </source>
</reference>
<dbReference type="Pfam" id="PF00440">
    <property type="entry name" value="TetR_N"/>
    <property type="match status" value="1"/>
</dbReference>
<feature type="compositionally biased region" description="Pro residues" evidence="3">
    <location>
        <begin position="215"/>
        <end position="230"/>
    </location>
</feature>
<keyword evidence="1 2" id="KW-0238">DNA-binding</keyword>
<evidence type="ECO:0000313" key="5">
    <source>
        <dbReference type="EMBL" id="MBB5135878.1"/>
    </source>
</evidence>
<dbReference type="Gene3D" id="1.10.357.10">
    <property type="entry name" value="Tetracycline Repressor, domain 2"/>
    <property type="match status" value="1"/>
</dbReference>
<evidence type="ECO:0000313" key="6">
    <source>
        <dbReference type="Proteomes" id="UP000578449"/>
    </source>
</evidence>
<dbReference type="InterPro" id="IPR050109">
    <property type="entry name" value="HTH-type_TetR-like_transc_reg"/>
</dbReference>
<evidence type="ECO:0000256" key="3">
    <source>
        <dbReference type="SAM" id="MobiDB-lite"/>
    </source>
</evidence>
<dbReference type="SUPFAM" id="SSF48498">
    <property type="entry name" value="Tetracyclin repressor-like, C-terminal domain"/>
    <property type="match status" value="1"/>
</dbReference>
<dbReference type="InterPro" id="IPR001647">
    <property type="entry name" value="HTH_TetR"/>
</dbReference>
<comment type="caution">
    <text evidence="5">The sequence shown here is derived from an EMBL/GenBank/DDBJ whole genome shotgun (WGS) entry which is preliminary data.</text>
</comment>
<accession>A0A840P883</accession>
<dbReference type="InterPro" id="IPR009057">
    <property type="entry name" value="Homeodomain-like_sf"/>
</dbReference>
<name>A0A840P883_9ACTN</name>
<dbReference type="EMBL" id="JACHGN010000012">
    <property type="protein sequence ID" value="MBB5135878.1"/>
    <property type="molecule type" value="Genomic_DNA"/>
</dbReference>
<sequence length="240" mass="26231">MSERSVGTLLADRSVDADLRIRTAAVLLFARRGYAATGVRDIARLVGLTNAAIYHHVSSKEELLADIMRAGQNRLIASTRRGLRGVVRPEDALAILISSLTATHGLHRMVTRVMDGELRSLTPGSAAYQEIIALRDAYEDEWRRVLARGVEEGVFRIGDPRLTRLGLMAMCTGTSEWYRPGGPAALERVCLEFVEMGLRAVRARRDGVPVTAGDTPPPDLSLVPPLPWEPPWDEAADLAG</sequence>
<dbReference type="AlphaFoldDB" id="A0A840P883"/>
<dbReference type="GO" id="GO:0003700">
    <property type="term" value="F:DNA-binding transcription factor activity"/>
    <property type="evidence" value="ECO:0007669"/>
    <property type="project" value="TreeGrafter"/>
</dbReference>
<dbReference type="Proteomes" id="UP000578449">
    <property type="component" value="Unassembled WGS sequence"/>
</dbReference>
<dbReference type="PANTHER" id="PTHR30055:SF200">
    <property type="entry name" value="HTH-TYPE TRANSCRIPTIONAL REPRESSOR BDCR"/>
    <property type="match status" value="1"/>
</dbReference>
<dbReference type="PANTHER" id="PTHR30055">
    <property type="entry name" value="HTH-TYPE TRANSCRIPTIONAL REGULATOR RUTR"/>
    <property type="match status" value="1"/>
</dbReference>
<dbReference type="PROSITE" id="PS50977">
    <property type="entry name" value="HTH_TETR_2"/>
    <property type="match status" value="1"/>
</dbReference>
<keyword evidence="6" id="KW-1185">Reference proteome</keyword>
<evidence type="ECO:0000259" key="4">
    <source>
        <dbReference type="PROSITE" id="PS50977"/>
    </source>
</evidence>
<dbReference type="Pfam" id="PF17932">
    <property type="entry name" value="TetR_C_24"/>
    <property type="match status" value="1"/>
</dbReference>
<gene>
    <name evidence="5" type="ORF">HNP84_005622</name>
</gene>
<evidence type="ECO:0000256" key="2">
    <source>
        <dbReference type="PROSITE-ProRule" id="PRU00335"/>
    </source>
</evidence>
<evidence type="ECO:0000256" key="1">
    <source>
        <dbReference type="ARBA" id="ARBA00023125"/>
    </source>
</evidence>
<dbReference type="SUPFAM" id="SSF46689">
    <property type="entry name" value="Homeodomain-like"/>
    <property type="match status" value="1"/>
</dbReference>
<dbReference type="InterPro" id="IPR036271">
    <property type="entry name" value="Tet_transcr_reg_TetR-rel_C_sf"/>
</dbReference>